<sequence length="298" mass="33194">MKMNQIRDLLAAAERGSLRAAARHLGIAQPVITRSIRELERELGITLFERRPRGIVATPMGERFINRVRAAQSELDRAVDEIGQLRGEMQGTLAACLSTAVHISLLPRVIQPFHQRYEGVHLDLSEGLFPDAEPRLKDHLIDVYVGPVPEKLPSSEFVTEKLFDNRRIIVARSGHPLANARSLADLMGAQWITTSTTVKAEEEFGPLFARHGLPMPRVTVQAHSALTMATVVAHSDYLAMLPVQWEDFHWTRASLQKIDVGEELAAPKICIVRGANLPLTPAAEYFCDMLRRASVPYS</sequence>
<reference evidence="6 7" key="1">
    <citation type="submission" date="2020-02" db="EMBL/GenBank/DDBJ databases">
        <title>Genome sequencing for Kineobactrum sp. M2.</title>
        <authorList>
            <person name="Park S.-J."/>
        </authorList>
    </citation>
    <scope>NUCLEOTIDE SEQUENCE [LARGE SCALE GENOMIC DNA]</scope>
    <source>
        <strain evidence="6 7">M2</strain>
    </source>
</reference>
<evidence type="ECO:0000259" key="5">
    <source>
        <dbReference type="PROSITE" id="PS50931"/>
    </source>
</evidence>
<dbReference type="SUPFAM" id="SSF53850">
    <property type="entry name" value="Periplasmic binding protein-like II"/>
    <property type="match status" value="1"/>
</dbReference>
<evidence type="ECO:0000256" key="1">
    <source>
        <dbReference type="ARBA" id="ARBA00009437"/>
    </source>
</evidence>
<dbReference type="GO" id="GO:0000976">
    <property type="term" value="F:transcription cis-regulatory region binding"/>
    <property type="evidence" value="ECO:0007669"/>
    <property type="project" value="TreeGrafter"/>
</dbReference>
<keyword evidence="3" id="KW-0238">DNA-binding</keyword>
<proteinExistence type="inferred from homology"/>
<name>A0A6C0U449_9GAMM</name>
<dbReference type="EMBL" id="CP048711">
    <property type="protein sequence ID" value="QIB66912.1"/>
    <property type="molecule type" value="Genomic_DNA"/>
</dbReference>
<dbReference type="RefSeq" id="WP_163496342.1">
    <property type="nucleotide sequence ID" value="NZ_CP048711.1"/>
</dbReference>
<dbReference type="InterPro" id="IPR036388">
    <property type="entry name" value="WH-like_DNA-bd_sf"/>
</dbReference>
<protein>
    <submittedName>
        <fullName evidence="6">LysR family transcriptional regulator</fullName>
    </submittedName>
</protein>
<evidence type="ECO:0000313" key="7">
    <source>
        <dbReference type="Proteomes" id="UP000477680"/>
    </source>
</evidence>
<dbReference type="KEGG" id="kim:G3T16_17465"/>
<dbReference type="PANTHER" id="PTHR30126">
    <property type="entry name" value="HTH-TYPE TRANSCRIPTIONAL REGULATOR"/>
    <property type="match status" value="1"/>
</dbReference>
<organism evidence="6 7">
    <name type="scientific">Kineobactrum salinum</name>
    <dbReference type="NCBI Taxonomy" id="2708301"/>
    <lineage>
        <taxon>Bacteria</taxon>
        <taxon>Pseudomonadati</taxon>
        <taxon>Pseudomonadota</taxon>
        <taxon>Gammaproteobacteria</taxon>
        <taxon>Cellvibrionales</taxon>
        <taxon>Halieaceae</taxon>
        <taxon>Kineobactrum</taxon>
    </lineage>
</organism>
<dbReference type="InterPro" id="IPR000847">
    <property type="entry name" value="LysR_HTH_N"/>
</dbReference>
<evidence type="ECO:0000313" key="6">
    <source>
        <dbReference type="EMBL" id="QIB66912.1"/>
    </source>
</evidence>
<keyword evidence="7" id="KW-1185">Reference proteome</keyword>
<dbReference type="PROSITE" id="PS50931">
    <property type="entry name" value="HTH_LYSR"/>
    <property type="match status" value="1"/>
</dbReference>
<dbReference type="Pfam" id="PF03466">
    <property type="entry name" value="LysR_substrate"/>
    <property type="match status" value="1"/>
</dbReference>
<dbReference type="InterPro" id="IPR005119">
    <property type="entry name" value="LysR_subst-bd"/>
</dbReference>
<dbReference type="Gene3D" id="1.10.10.10">
    <property type="entry name" value="Winged helix-like DNA-binding domain superfamily/Winged helix DNA-binding domain"/>
    <property type="match status" value="1"/>
</dbReference>
<dbReference type="FunFam" id="1.10.10.10:FF:000001">
    <property type="entry name" value="LysR family transcriptional regulator"/>
    <property type="match status" value="1"/>
</dbReference>
<dbReference type="AlphaFoldDB" id="A0A6C0U449"/>
<dbReference type="SUPFAM" id="SSF46785">
    <property type="entry name" value="Winged helix' DNA-binding domain"/>
    <property type="match status" value="1"/>
</dbReference>
<evidence type="ECO:0000256" key="4">
    <source>
        <dbReference type="ARBA" id="ARBA00023163"/>
    </source>
</evidence>
<feature type="domain" description="HTH lysR-type" evidence="5">
    <location>
        <begin position="1"/>
        <end position="58"/>
    </location>
</feature>
<comment type="similarity">
    <text evidence="1">Belongs to the LysR transcriptional regulatory family.</text>
</comment>
<keyword evidence="2" id="KW-0805">Transcription regulation</keyword>
<dbReference type="InterPro" id="IPR036390">
    <property type="entry name" value="WH_DNA-bd_sf"/>
</dbReference>
<evidence type="ECO:0000256" key="3">
    <source>
        <dbReference type="ARBA" id="ARBA00023125"/>
    </source>
</evidence>
<dbReference type="Proteomes" id="UP000477680">
    <property type="component" value="Chromosome"/>
</dbReference>
<dbReference type="GO" id="GO:0003700">
    <property type="term" value="F:DNA-binding transcription factor activity"/>
    <property type="evidence" value="ECO:0007669"/>
    <property type="project" value="InterPro"/>
</dbReference>
<dbReference type="PANTHER" id="PTHR30126:SF97">
    <property type="entry name" value="HTH-TYPE TRANSCRIPTIONAL REGULATOR ABGR"/>
    <property type="match status" value="1"/>
</dbReference>
<accession>A0A6C0U449</accession>
<dbReference type="Gene3D" id="3.40.190.290">
    <property type="match status" value="1"/>
</dbReference>
<dbReference type="PRINTS" id="PR00039">
    <property type="entry name" value="HTHLYSR"/>
</dbReference>
<evidence type="ECO:0000256" key="2">
    <source>
        <dbReference type="ARBA" id="ARBA00023015"/>
    </source>
</evidence>
<dbReference type="Pfam" id="PF00126">
    <property type="entry name" value="HTH_1"/>
    <property type="match status" value="1"/>
</dbReference>
<gene>
    <name evidence="6" type="ORF">G3T16_17465</name>
</gene>
<keyword evidence="4" id="KW-0804">Transcription</keyword>